<organism evidence="1">
    <name type="scientific">Arundo donax</name>
    <name type="common">Giant reed</name>
    <name type="synonym">Donax arundinaceus</name>
    <dbReference type="NCBI Taxonomy" id="35708"/>
    <lineage>
        <taxon>Eukaryota</taxon>
        <taxon>Viridiplantae</taxon>
        <taxon>Streptophyta</taxon>
        <taxon>Embryophyta</taxon>
        <taxon>Tracheophyta</taxon>
        <taxon>Spermatophyta</taxon>
        <taxon>Magnoliopsida</taxon>
        <taxon>Liliopsida</taxon>
        <taxon>Poales</taxon>
        <taxon>Poaceae</taxon>
        <taxon>PACMAD clade</taxon>
        <taxon>Arundinoideae</taxon>
        <taxon>Arundineae</taxon>
        <taxon>Arundo</taxon>
    </lineage>
</organism>
<proteinExistence type="predicted"/>
<reference evidence="1" key="2">
    <citation type="journal article" date="2015" name="Data Brief">
        <title>Shoot transcriptome of the giant reed, Arundo donax.</title>
        <authorList>
            <person name="Barrero R.A."/>
            <person name="Guerrero F.D."/>
            <person name="Moolhuijzen P."/>
            <person name="Goolsby J.A."/>
            <person name="Tidwell J."/>
            <person name="Bellgard S.E."/>
            <person name="Bellgard M.I."/>
        </authorList>
    </citation>
    <scope>NUCLEOTIDE SEQUENCE</scope>
    <source>
        <tissue evidence="1">Shoot tissue taken approximately 20 cm above the soil surface</tissue>
    </source>
</reference>
<name>A0A0A9CJQ3_ARUDO</name>
<sequence length="75" mass="8453">MNQLTNPARDIPFDSLLCLRSTRALYLPTVAMLPRCLYTNCGPRSATVSEFACPPPAFMTWLSRRARYLPCRSAT</sequence>
<protein>
    <submittedName>
        <fullName evidence="1">NDA1</fullName>
    </submittedName>
</protein>
<accession>A0A0A9CJQ3</accession>
<evidence type="ECO:0000313" key="1">
    <source>
        <dbReference type="EMBL" id="JAD74668.1"/>
    </source>
</evidence>
<dbReference type="EMBL" id="GBRH01223227">
    <property type="protein sequence ID" value="JAD74668.1"/>
    <property type="molecule type" value="Transcribed_RNA"/>
</dbReference>
<reference evidence="1" key="1">
    <citation type="submission" date="2014-09" db="EMBL/GenBank/DDBJ databases">
        <authorList>
            <person name="Magalhaes I.L.F."/>
            <person name="Oliveira U."/>
            <person name="Santos F.R."/>
            <person name="Vidigal T.H.D.A."/>
            <person name="Brescovit A.D."/>
            <person name="Santos A.J."/>
        </authorList>
    </citation>
    <scope>NUCLEOTIDE SEQUENCE</scope>
    <source>
        <tissue evidence="1">Shoot tissue taken approximately 20 cm above the soil surface</tissue>
    </source>
</reference>
<dbReference type="AlphaFoldDB" id="A0A0A9CJQ3"/>